<dbReference type="Pfam" id="PF01453">
    <property type="entry name" value="B_lectin"/>
    <property type="match status" value="1"/>
</dbReference>
<name>A0A811MMY8_9POAL</name>
<dbReference type="SMART" id="SM00108">
    <property type="entry name" value="B_lectin"/>
    <property type="match status" value="1"/>
</dbReference>
<feature type="region of interest" description="Disordered" evidence="8">
    <location>
        <begin position="340"/>
        <end position="365"/>
    </location>
</feature>
<evidence type="ECO:0000256" key="2">
    <source>
        <dbReference type="ARBA" id="ARBA00012513"/>
    </source>
</evidence>
<evidence type="ECO:0000256" key="5">
    <source>
        <dbReference type="ARBA" id="ARBA00023170"/>
    </source>
</evidence>
<dbReference type="SUPFAM" id="SSF51110">
    <property type="entry name" value="alpha-D-mannose-specific plant lectins"/>
    <property type="match status" value="1"/>
</dbReference>
<dbReference type="EC" id="2.7.11.1" evidence="2"/>
<evidence type="ECO:0000256" key="7">
    <source>
        <dbReference type="ARBA" id="ARBA00048679"/>
    </source>
</evidence>
<keyword evidence="5" id="KW-0675">Receptor</keyword>
<evidence type="ECO:0000256" key="3">
    <source>
        <dbReference type="ARBA" id="ARBA00022729"/>
    </source>
</evidence>
<dbReference type="AlphaFoldDB" id="A0A811MMY8"/>
<accession>A0A811MMY8</accession>
<gene>
    <name evidence="11" type="ORF">NCGR_LOCUS6349</name>
</gene>
<feature type="chain" id="PRO_5032777763" description="non-specific serine/threonine protein kinase" evidence="9">
    <location>
        <begin position="20"/>
        <end position="439"/>
    </location>
</feature>
<dbReference type="CDD" id="cd00028">
    <property type="entry name" value="B_lectin"/>
    <property type="match status" value="1"/>
</dbReference>
<evidence type="ECO:0000256" key="1">
    <source>
        <dbReference type="ARBA" id="ARBA00004479"/>
    </source>
</evidence>
<comment type="subcellular location">
    <subcellularLocation>
        <location evidence="1">Membrane</location>
        <topology evidence="1">Single-pass type I membrane protein</topology>
    </subcellularLocation>
</comment>
<dbReference type="Pfam" id="PF00954">
    <property type="entry name" value="S_locus_glycop"/>
    <property type="match status" value="1"/>
</dbReference>
<dbReference type="InterPro" id="IPR036426">
    <property type="entry name" value="Bulb-type_lectin_dom_sf"/>
</dbReference>
<reference evidence="11" key="1">
    <citation type="submission" date="2020-10" db="EMBL/GenBank/DDBJ databases">
        <authorList>
            <person name="Han B."/>
            <person name="Lu T."/>
            <person name="Zhao Q."/>
            <person name="Huang X."/>
            <person name="Zhao Y."/>
        </authorList>
    </citation>
    <scope>NUCLEOTIDE SEQUENCE</scope>
</reference>
<comment type="catalytic activity">
    <reaction evidence="6">
        <text>L-threonyl-[protein] + ATP = O-phospho-L-threonyl-[protein] + ADP + H(+)</text>
        <dbReference type="Rhea" id="RHEA:46608"/>
        <dbReference type="Rhea" id="RHEA-COMP:11060"/>
        <dbReference type="Rhea" id="RHEA-COMP:11605"/>
        <dbReference type="ChEBI" id="CHEBI:15378"/>
        <dbReference type="ChEBI" id="CHEBI:30013"/>
        <dbReference type="ChEBI" id="CHEBI:30616"/>
        <dbReference type="ChEBI" id="CHEBI:61977"/>
        <dbReference type="ChEBI" id="CHEBI:456216"/>
        <dbReference type="EC" id="2.7.11.1"/>
    </reaction>
</comment>
<dbReference type="InterPro" id="IPR001480">
    <property type="entry name" value="Bulb-type_lectin_dom"/>
</dbReference>
<sequence>MLILVFLLFSSVDLRQISGATTDTLTLGQSLPWNETLVSKGGNFELGLFSPGKSKKHYIGIWFRKVSKQTVVWVANRDRPILEPSASRFTLSDRGELLLHATPSNTLLWSSNASSPSPPRTTVATLQDDGNLVVRSNASASSSVAWQSFDHPTDTWLPGARLGYDRARGVHSFLTSWTDSENPAPATFSMEIDQRGQAKFDLLAGGTHQYWTTGVWDGEVFENVPEMRSGYFDGVPYAPNASVNFFSYKNRVPGIGNFVLEVNGQMQRRQWSPEAGKWILFCSEPHDGCDVYGSCGPFGVCRNTSSAMCECPAAFAPRSRGVETGEHGLRVREADQTGLSQRRLPEAAVRRGASGRLGRGGRSPERQDVCSLLPARLLLHCLRLRRSEVLGVEGRARQPEDTPWRSRHRGGCCSSRPCRSLGGATACGASFLEEVNGDH</sequence>
<evidence type="ECO:0000259" key="10">
    <source>
        <dbReference type="PROSITE" id="PS50927"/>
    </source>
</evidence>
<dbReference type="Proteomes" id="UP000604825">
    <property type="component" value="Unassembled WGS sequence"/>
</dbReference>
<dbReference type="PROSITE" id="PS50927">
    <property type="entry name" value="BULB_LECTIN"/>
    <property type="match status" value="1"/>
</dbReference>
<dbReference type="InterPro" id="IPR000858">
    <property type="entry name" value="S_locus_glycoprot_dom"/>
</dbReference>
<protein>
    <recommendedName>
        <fullName evidence="2">non-specific serine/threonine protein kinase</fullName>
        <ecNumber evidence="2">2.7.11.1</ecNumber>
    </recommendedName>
</protein>
<comment type="catalytic activity">
    <reaction evidence="7">
        <text>L-seryl-[protein] + ATP = O-phospho-L-seryl-[protein] + ADP + H(+)</text>
        <dbReference type="Rhea" id="RHEA:17989"/>
        <dbReference type="Rhea" id="RHEA-COMP:9863"/>
        <dbReference type="Rhea" id="RHEA-COMP:11604"/>
        <dbReference type="ChEBI" id="CHEBI:15378"/>
        <dbReference type="ChEBI" id="CHEBI:29999"/>
        <dbReference type="ChEBI" id="CHEBI:30616"/>
        <dbReference type="ChEBI" id="CHEBI:83421"/>
        <dbReference type="ChEBI" id="CHEBI:456216"/>
        <dbReference type="EC" id="2.7.11.1"/>
    </reaction>
</comment>
<dbReference type="PANTHER" id="PTHR32444">
    <property type="entry name" value="BULB-TYPE LECTIN DOMAIN-CONTAINING PROTEIN"/>
    <property type="match status" value="1"/>
</dbReference>
<comment type="caution">
    <text evidence="11">The sequence shown here is derived from an EMBL/GenBank/DDBJ whole genome shotgun (WGS) entry which is preliminary data.</text>
</comment>
<evidence type="ECO:0000256" key="8">
    <source>
        <dbReference type="SAM" id="MobiDB-lite"/>
    </source>
</evidence>
<dbReference type="OrthoDB" id="643280at2759"/>
<dbReference type="FunFam" id="2.90.10.10:FF:000028">
    <property type="entry name" value="Serine/threonine-protein kinase"/>
    <property type="match status" value="1"/>
</dbReference>
<feature type="domain" description="Bulb-type lectin" evidence="10">
    <location>
        <begin position="22"/>
        <end position="147"/>
    </location>
</feature>
<dbReference type="Gene3D" id="2.90.10.10">
    <property type="entry name" value="Bulb-type lectin domain"/>
    <property type="match status" value="1"/>
</dbReference>
<keyword evidence="3 9" id="KW-0732">Signal</keyword>
<evidence type="ECO:0000256" key="4">
    <source>
        <dbReference type="ARBA" id="ARBA00023157"/>
    </source>
</evidence>
<evidence type="ECO:0000256" key="9">
    <source>
        <dbReference type="SAM" id="SignalP"/>
    </source>
</evidence>
<dbReference type="GO" id="GO:0004674">
    <property type="term" value="F:protein serine/threonine kinase activity"/>
    <property type="evidence" value="ECO:0007669"/>
    <property type="project" value="UniProtKB-EC"/>
</dbReference>
<keyword evidence="12" id="KW-1185">Reference proteome</keyword>
<dbReference type="GO" id="GO:0051707">
    <property type="term" value="P:response to other organism"/>
    <property type="evidence" value="ECO:0007669"/>
    <property type="project" value="UniProtKB-ARBA"/>
</dbReference>
<organism evidence="11 12">
    <name type="scientific">Miscanthus lutarioriparius</name>
    <dbReference type="NCBI Taxonomy" id="422564"/>
    <lineage>
        <taxon>Eukaryota</taxon>
        <taxon>Viridiplantae</taxon>
        <taxon>Streptophyta</taxon>
        <taxon>Embryophyta</taxon>
        <taxon>Tracheophyta</taxon>
        <taxon>Spermatophyta</taxon>
        <taxon>Magnoliopsida</taxon>
        <taxon>Liliopsida</taxon>
        <taxon>Poales</taxon>
        <taxon>Poaceae</taxon>
        <taxon>PACMAD clade</taxon>
        <taxon>Panicoideae</taxon>
        <taxon>Andropogonodae</taxon>
        <taxon>Andropogoneae</taxon>
        <taxon>Saccharinae</taxon>
        <taxon>Miscanthus</taxon>
    </lineage>
</organism>
<proteinExistence type="predicted"/>
<dbReference type="EMBL" id="CAJGYO010000002">
    <property type="protein sequence ID" value="CAD6210242.1"/>
    <property type="molecule type" value="Genomic_DNA"/>
</dbReference>
<evidence type="ECO:0000313" key="11">
    <source>
        <dbReference type="EMBL" id="CAD6210242.1"/>
    </source>
</evidence>
<dbReference type="PANTHER" id="PTHR32444:SF247">
    <property type="entry name" value="OS01G0958200 PROTEIN"/>
    <property type="match status" value="1"/>
</dbReference>
<feature type="signal peptide" evidence="9">
    <location>
        <begin position="1"/>
        <end position="19"/>
    </location>
</feature>
<evidence type="ECO:0000313" key="12">
    <source>
        <dbReference type="Proteomes" id="UP000604825"/>
    </source>
</evidence>
<keyword evidence="4" id="KW-1015">Disulfide bond</keyword>
<dbReference type="GO" id="GO:0048544">
    <property type="term" value="P:recognition of pollen"/>
    <property type="evidence" value="ECO:0007669"/>
    <property type="project" value="InterPro"/>
</dbReference>
<dbReference type="GO" id="GO:0016020">
    <property type="term" value="C:membrane"/>
    <property type="evidence" value="ECO:0007669"/>
    <property type="project" value="UniProtKB-SubCell"/>
</dbReference>
<evidence type="ECO:0000256" key="6">
    <source>
        <dbReference type="ARBA" id="ARBA00047899"/>
    </source>
</evidence>